<reference evidence="6" key="2">
    <citation type="journal article" date="2022" name="Hortic Res">
        <title>The genome of Dioscorea zingiberensis sheds light on the biosynthesis, origin and evolution of the medicinally important diosgenin saponins.</title>
        <authorList>
            <person name="Li Y."/>
            <person name="Tan C."/>
            <person name="Li Z."/>
            <person name="Guo J."/>
            <person name="Li S."/>
            <person name="Chen X."/>
            <person name="Wang C."/>
            <person name="Dai X."/>
            <person name="Yang H."/>
            <person name="Song W."/>
            <person name="Hou L."/>
            <person name="Xu J."/>
            <person name="Tong Z."/>
            <person name="Xu A."/>
            <person name="Yuan X."/>
            <person name="Wang W."/>
            <person name="Yang Q."/>
            <person name="Chen L."/>
            <person name="Sun Z."/>
            <person name="Wang K."/>
            <person name="Pan B."/>
            <person name="Chen J."/>
            <person name="Bao Y."/>
            <person name="Liu F."/>
            <person name="Qi X."/>
            <person name="Gang D.R."/>
            <person name="Wen J."/>
            <person name="Li J."/>
        </authorList>
    </citation>
    <scope>NUCLEOTIDE SEQUENCE</scope>
    <source>
        <strain evidence="6">Dzin_1.0</strain>
    </source>
</reference>
<comment type="caution">
    <text evidence="6">The sequence shown here is derived from an EMBL/GenBank/DDBJ whole genome shotgun (WGS) entry which is preliminary data.</text>
</comment>
<proteinExistence type="inferred from homology"/>
<accession>A0A9D5H8D2</accession>
<dbReference type="InterPro" id="IPR045313">
    <property type="entry name" value="CBR1-like"/>
</dbReference>
<dbReference type="GO" id="GO:0016616">
    <property type="term" value="F:oxidoreductase activity, acting on the CH-OH group of donors, NAD or NADP as acceptor"/>
    <property type="evidence" value="ECO:0007669"/>
    <property type="project" value="InterPro"/>
</dbReference>
<dbReference type="InterPro" id="IPR036291">
    <property type="entry name" value="NAD(P)-bd_dom_sf"/>
</dbReference>
<dbReference type="PANTHER" id="PTHR43490">
    <property type="entry name" value="(+)-NEOMENTHOL DEHYDROGENASE"/>
    <property type="match status" value="1"/>
</dbReference>
<dbReference type="CDD" id="cd05324">
    <property type="entry name" value="carb_red_PTCR-like_SDR_c"/>
    <property type="match status" value="1"/>
</dbReference>
<gene>
    <name evidence="6" type="ORF">J5N97_024016</name>
</gene>
<keyword evidence="3 5" id="KW-0560">Oxidoreductase</keyword>
<name>A0A9D5H8D2_9LILI</name>
<dbReference type="InterPro" id="IPR002347">
    <property type="entry name" value="SDR_fam"/>
</dbReference>
<evidence type="ECO:0000256" key="3">
    <source>
        <dbReference type="ARBA" id="ARBA00023002"/>
    </source>
</evidence>
<evidence type="ECO:0000313" key="6">
    <source>
        <dbReference type="EMBL" id="KAJ0967099.1"/>
    </source>
</evidence>
<dbReference type="GO" id="GO:0016020">
    <property type="term" value="C:membrane"/>
    <property type="evidence" value="ECO:0007669"/>
    <property type="project" value="TreeGrafter"/>
</dbReference>
<dbReference type="PRINTS" id="PR00080">
    <property type="entry name" value="SDRFAMILY"/>
</dbReference>
<evidence type="ECO:0000313" key="7">
    <source>
        <dbReference type="Proteomes" id="UP001085076"/>
    </source>
</evidence>
<protein>
    <recommendedName>
        <fullName evidence="5">Short-chain dehydrogenase/reductase</fullName>
        <ecNumber evidence="5">1.1.1.-</ecNumber>
    </recommendedName>
</protein>
<dbReference type="OrthoDB" id="1933717at2759"/>
<reference evidence="6" key="1">
    <citation type="submission" date="2021-03" db="EMBL/GenBank/DDBJ databases">
        <authorList>
            <person name="Li Z."/>
            <person name="Yang C."/>
        </authorList>
    </citation>
    <scope>NUCLEOTIDE SEQUENCE</scope>
    <source>
        <strain evidence="6">Dzin_1.0</strain>
        <tissue evidence="6">Leaf</tissue>
    </source>
</reference>
<dbReference type="PANTHER" id="PTHR43490:SF98">
    <property type="entry name" value="OS02G0640600 PROTEIN"/>
    <property type="match status" value="1"/>
</dbReference>
<keyword evidence="7" id="KW-1185">Reference proteome</keyword>
<sequence>MTSPKRIAVVTGSNKGIGLEIVRQLACNGVMVLLTARDVKRGNVAAEKLIKSGVSDVLFHQLDVTDPASVAALAEFIKTKFGKLDILVNNAAVVAIELDLEFLNSLKESSNAEEGEDEGFYKVVAAAKETYEKAVECLNTNYYGAKRVTEALLPLLQLSNAPRIVNLTSLYGQLEHITNESIQKKLSDVNGLTEEKLDDILNNFLDDLQKNKLQENGWPFPISAYKVSKIAINTYTRMLANKNPRFCINCVHPGLVNTDINWNTGPLTVEEGARCPVALALLPDGSPSGLFYENMEVVPF</sequence>
<dbReference type="PRINTS" id="PR00081">
    <property type="entry name" value="GDHRDH"/>
</dbReference>
<evidence type="ECO:0000256" key="4">
    <source>
        <dbReference type="RuleBase" id="RU000363"/>
    </source>
</evidence>
<keyword evidence="2 5" id="KW-0521">NADP</keyword>
<evidence type="ECO:0000256" key="5">
    <source>
        <dbReference type="RuleBase" id="RU369024"/>
    </source>
</evidence>
<dbReference type="Pfam" id="PF00106">
    <property type="entry name" value="adh_short"/>
    <property type="match status" value="1"/>
</dbReference>
<evidence type="ECO:0000256" key="1">
    <source>
        <dbReference type="ARBA" id="ARBA00006484"/>
    </source>
</evidence>
<dbReference type="SUPFAM" id="SSF51735">
    <property type="entry name" value="NAD(P)-binding Rossmann-fold domains"/>
    <property type="match status" value="1"/>
</dbReference>
<dbReference type="AlphaFoldDB" id="A0A9D5H8D2"/>
<organism evidence="6 7">
    <name type="scientific">Dioscorea zingiberensis</name>
    <dbReference type="NCBI Taxonomy" id="325984"/>
    <lineage>
        <taxon>Eukaryota</taxon>
        <taxon>Viridiplantae</taxon>
        <taxon>Streptophyta</taxon>
        <taxon>Embryophyta</taxon>
        <taxon>Tracheophyta</taxon>
        <taxon>Spermatophyta</taxon>
        <taxon>Magnoliopsida</taxon>
        <taxon>Liliopsida</taxon>
        <taxon>Dioscoreales</taxon>
        <taxon>Dioscoreaceae</taxon>
        <taxon>Dioscorea</taxon>
    </lineage>
</organism>
<dbReference type="EC" id="1.1.1.-" evidence="5"/>
<comment type="similarity">
    <text evidence="1 4">Belongs to the short-chain dehydrogenases/reductases (SDR) family.</text>
</comment>
<evidence type="ECO:0000256" key="2">
    <source>
        <dbReference type="ARBA" id="ARBA00022857"/>
    </source>
</evidence>
<dbReference type="Gene3D" id="3.40.50.720">
    <property type="entry name" value="NAD(P)-binding Rossmann-like Domain"/>
    <property type="match status" value="1"/>
</dbReference>
<dbReference type="Proteomes" id="UP001085076">
    <property type="component" value="Miscellaneous, Linkage group lg07"/>
</dbReference>
<dbReference type="EMBL" id="JAGGNH010000007">
    <property type="protein sequence ID" value="KAJ0967099.1"/>
    <property type="molecule type" value="Genomic_DNA"/>
</dbReference>